<reference evidence="2" key="2">
    <citation type="submission" date="2016-10" db="EMBL/GenBank/DDBJ databases">
        <authorList>
            <person name="de Groot N.N."/>
        </authorList>
    </citation>
    <scope>NUCLEOTIDE SEQUENCE [LARGE SCALE GENOMIC DNA]</scope>
    <source>
        <strain evidence="2">DSM 44498</strain>
    </source>
</reference>
<name>A0A1H4I7I1_9NOCA</name>
<evidence type="ECO:0000313" key="3">
    <source>
        <dbReference type="Proteomes" id="UP000183561"/>
    </source>
</evidence>
<dbReference type="AlphaFoldDB" id="A0A1H4I7I1"/>
<sequence length="339" mass="38050">MAQWAIGRGFGVAAFPFDRDGLKLFKSEYPADRCGLYVFECVNHDVYIGIGKDVAERLPQHRKKHPDALTFRFLPHPGNEAERRTMERRLVRDAQTAGLTVRNREHASGHVGPSTLDVLISEQEQQAWLHDPAGINALDESALVELGHSQLAAHEGDFQRLRRHPRYAEIIEVLSTYAASCIPFPRRTEATFWTVSCFPSSNRTRIFCISMATLETFFIAVSDNDHSEIHARMFVDKRHLPSGKWGRVLLAARGTMFDDDHGHKSGGAFEQCLAVNDIRDLRSVLKSKHVRAAAAAFNLDLMRKRQSAYKPSHCRQLAQAALDISSPEATSRPGTTHLT</sequence>
<reference evidence="3" key="1">
    <citation type="submission" date="2016-10" db="EMBL/GenBank/DDBJ databases">
        <authorList>
            <person name="Varghese N."/>
            <person name="Submissions S."/>
        </authorList>
    </citation>
    <scope>NUCLEOTIDE SEQUENCE [LARGE SCALE GENOMIC DNA]</scope>
    <source>
        <strain evidence="3">DSM 44498</strain>
    </source>
</reference>
<gene>
    <name evidence="1" type="ORF">SAMN04490239_0007</name>
    <name evidence="2" type="ORF">SAMN04490239_0182</name>
</gene>
<dbReference type="EMBL" id="FNSV01000001">
    <property type="protein sequence ID" value="SEB29048.1"/>
    <property type="molecule type" value="Genomic_DNA"/>
</dbReference>
<dbReference type="Proteomes" id="UP000183561">
    <property type="component" value="Unassembled WGS sequence"/>
</dbReference>
<protein>
    <recommendedName>
        <fullName evidence="4">GIY-YIG domain-containing protein</fullName>
    </recommendedName>
</protein>
<evidence type="ECO:0000313" key="1">
    <source>
        <dbReference type="EMBL" id="SEB29048.1"/>
    </source>
</evidence>
<evidence type="ECO:0008006" key="4">
    <source>
        <dbReference type="Google" id="ProtNLM"/>
    </source>
</evidence>
<dbReference type="EMBL" id="FNSV01000001">
    <property type="protein sequence ID" value="SEB30039.1"/>
    <property type="molecule type" value="Genomic_DNA"/>
</dbReference>
<accession>A0A1H4I7I1</accession>
<keyword evidence="3" id="KW-1185">Reference proteome</keyword>
<organism evidence="2 3">
    <name type="scientific">Rhodococcus koreensis</name>
    <dbReference type="NCBI Taxonomy" id="99653"/>
    <lineage>
        <taxon>Bacteria</taxon>
        <taxon>Bacillati</taxon>
        <taxon>Actinomycetota</taxon>
        <taxon>Actinomycetes</taxon>
        <taxon>Mycobacteriales</taxon>
        <taxon>Nocardiaceae</taxon>
        <taxon>Rhodococcus</taxon>
    </lineage>
</organism>
<proteinExistence type="predicted"/>
<evidence type="ECO:0000313" key="2">
    <source>
        <dbReference type="EMBL" id="SEB30039.1"/>
    </source>
</evidence>